<dbReference type="HOGENOM" id="CLU_556852_0_0_1"/>
<feature type="compositionally biased region" description="Basic and acidic residues" evidence="1">
    <location>
        <begin position="320"/>
        <end position="332"/>
    </location>
</feature>
<dbReference type="EMBL" id="KN847477">
    <property type="protein sequence ID" value="KIX05908.1"/>
    <property type="molecule type" value="Genomic_DNA"/>
</dbReference>
<feature type="compositionally biased region" description="Polar residues" evidence="1">
    <location>
        <begin position="1"/>
        <end position="22"/>
    </location>
</feature>
<evidence type="ECO:0000313" key="2">
    <source>
        <dbReference type="EMBL" id="KIX05908.1"/>
    </source>
</evidence>
<proteinExistence type="predicted"/>
<gene>
    <name evidence="2" type="ORF">Z518_03882</name>
</gene>
<dbReference type="OrthoDB" id="5418627at2759"/>
<feature type="region of interest" description="Disordered" evidence="1">
    <location>
        <begin position="1"/>
        <end position="28"/>
    </location>
</feature>
<name>A0A0D2H688_9EURO</name>
<dbReference type="AlphaFoldDB" id="A0A0D2H688"/>
<dbReference type="VEuPathDB" id="FungiDB:Z518_03882"/>
<dbReference type="Proteomes" id="UP000053617">
    <property type="component" value="Unassembled WGS sequence"/>
</dbReference>
<feature type="region of interest" description="Disordered" evidence="1">
    <location>
        <begin position="61"/>
        <end position="88"/>
    </location>
</feature>
<evidence type="ECO:0000313" key="3">
    <source>
        <dbReference type="Proteomes" id="UP000053617"/>
    </source>
</evidence>
<feature type="compositionally biased region" description="Basic and acidic residues" evidence="1">
    <location>
        <begin position="214"/>
        <end position="245"/>
    </location>
</feature>
<feature type="compositionally biased region" description="Low complexity" evidence="1">
    <location>
        <begin position="249"/>
        <end position="261"/>
    </location>
</feature>
<dbReference type="RefSeq" id="XP_013273044.1">
    <property type="nucleotide sequence ID" value="XM_013417590.1"/>
</dbReference>
<feature type="compositionally biased region" description="Low complexity" evidence="1">
    <location>
        <begin position="307"/>
        <end position="319"/>
    </location>
</feature>
<feature type="compositionally biased region" description="Polar residues" evidence="1">
    <location>
        <begin position="161"/>
        <end position="178"/>
    </location>
</feature>
<feature type="compositionally biased region" description="Low complexity" evidence="1">
    <location>
        <begin position="268"/>
        <end position="286"/>
    </location>
</feature>
<keyword evidence="3" id="KW-1185">Reference proteome</keyword>
<sequence length="490" mass="53752">MYRHSAQVNCMSQNGPPSPDNTSDSESDIIEVLDQKRKQLDEEIFRFKAAKEREFREFERDLRVKRKRSPDAQQSSQSSPNKHFFSSSSNTASVLNLLASVQNGAANGWRPYRPKRYEDGTGDRIINHAPLSKPTLSLDKLNISGETLPLVNPLGTPPTPSILTRSVSRSPSPGSANTTPPRPRVEQIPPPTPTNDKSDCFAGVFTPTYLPLLESRDRTPLARSPRPEEERKRLQLDADAEKQEQHMQSSQSLPSRSISSSIVATKRTQSTPQLPSTSLPSALRSSSGGGRKRKHVTFQLADSKVVEPSSSYEEMSSPEMGEKETSFDERLANGDLSLPEDEKEEEGIKRAERPNFLTVTEKRRGRGRRFVSPVPSPLPSPSPSPTINGSTNFPVLVSPDESGFSGGLMEAEDGGSGVGFFELDEELASPGLREGKPFTWELESAPEELDINEKMGTNEVTPDSFTAGSVPIDIVKPHSISGSWVGSFGH</sequence>
<accession>A0A0D2H688</accession>
<reference evidence="2 3" key="1">
    <citation type="submission" date="2015-01" db="EMBL/GenBank/DDBJ databases">
        <title>The Genome Sequence of Rhinocladiella mackenzie CBS 650.93.</title>
        <authorList>
            <consortium name="The Broad Institute Genomics Platform"/>
            <person name="Cuomo C."/>
            <person name="de Hoog S."/>
            <person name="Gorbushina A."/>
            <person name="Stielow B."/>
            <person name="Teixiera M."/>
            <person name="Abouelleil A."/>
            <person name="Chapman S.B."/>
            <person name="Priest M."/>
            <person name="Young S.K."/>
            <person name="Wortman J."/>
            <person name="Nusbaum C."/>
            <person name="Birren B."/>
        </authorList>
    </citation>
    <scope>NUCLEOTIDE SEQUENCE [LARGE SCALE GENOMIC DNA]</scope>
    <source>
        <strain evidence="2 3">CBS 650.93</strain>
    </source>
</reference>
<organism evidence="2 3">
    <name type="scientific">Rhinocladiella mackenziei CBS 650.93</name>
    <dbReference type="NCBI Taxonomy" id="1442369"/>
    <lineage>
        <taxon>Eukaryota</taxon>
        <taxon>Fungi</taxon>
        <taxon>Dikarya</taxon>
        <taxon>Ascomycota</taxon>
        <taxon>Pezizomycotina</taxon>
        <taxon>Eurotiomycetes</taxon>
        <taxon>Chaetothyriomycetidae</taxon>
        <taxon>Chaetothyriales</taxon>
        <taxon>Herpotrichiellaceae</taxon>
        <taxon>Rhinocladiella</taxon>
    </lineage>
</organism>
<protein>
    <submittedName>
        <fullName evidence="2">Uncharacterized protein</fullName>
    </submittedName>
</protein>
<feature type="compositionally biased region" description="Pro residues" evidence="1">
    <location>
        <begin position="374"/>
        <end position="384"/>
    </location>
</feature>
<feature type="region of interest" description="Disordered" evidence="1">
    <location>
        <begin position="149"/>
        <end position="388"/>
    </location>
</feature>
<dbReference type="GeneID" id="25291953"/>
<feature type="compositionally biased region" description="Low complexity" evidence="1">
    <location>
        <begin position="73"/>
        <end position="88"/>
    </location>
</feature>
<evidence type="ECO:0000256" key="1">
    <source>
        <dbReference type="SAM" id="MobiDB-lite"/>
    </source>
</evidence>